<keyword evidence="2" id="KW-1185">Reference proteome</keyword>
<evidence type="ECO:0000313" key="2">
    <source>
        <dbReference type="Proteomes" id="UP000323886"/>
    </source>
</evidence>
<dbReference type="InterPro" id="IPR014057">
    <property type="entry name" value="HI1420"/>
</dbReference>
<dbReference type="OrthoDB" id="9798416at2"/>
<name>A0A5M6I2G4_9HYPH</name>
<dbReference type="AlphaFoldDB" id="A0A5M6I2G4"/>
<dbReference type="Proteomes" id="UP000323886">
    <property type="component" value="Unassembled WGS sequence"/>
</dbReference>
<gene>
    <name evidence="1" type="ORF">F1193_05415</name>
</gene>
<dbReference type="RefSeq" id="WP_150096666.1">
    <property type="nucleotide sequence ID" value="NZ_VWPL01000007.1"/>
</dbReference>
<organism evidence="1 2">
    <name type="scientific">Blastochloris sulfoviridis</name>
    <dbReference type="NCBI Taxonomy" id="50712"/>
    <lineage>
        <taxon>Bacteria</taxon>
        <taxon>Pseudomonadati</taxon>
        <taxon>Pseudomonadota</taxon>
        <taxon>Alphaproteobacteria</taxon>
        <taxon>Hyphomicrobiales</taxon>
        <taxon>Blastochloridaceae</taxon>
        <taxon>Blastochloris</taxon>
    </lineage>
</organism>
<protein>
    <submittedName>
        <fullName evidence="1">Putative addiction module antidote protein</fullName>
    </submittedName>
</protein>
<accession>A0A5M6I2G4</accession>
<reference evidence="1 2" key="1">
    <citation type="submission" date="2019-09" db="EMBL/GenBank/DDBJ databases">
        <title>Draft Whole-Genome sequence of Blastochloris sulfoviridis DSM 729.</title>
        <authorList>
            <person name="Meyer T.E."/>
            <person name="Kyndt J.A."/>
        </authorList>
    </citation>
    <scope>NUCLEOTIDE SEQUENCE [LARGE SCALE GENOMIC DNA]</scope>
    <source>
        <strain evidence="1 2">DSM 729</strain>
    </source>
</reference>
<evidence type="ECO:0000313" key="1">
    <source>
        <dbReference type="EMBL" id="KAA5602343.1"/>
    </source>
</evidence>
<dbReference type="PANTHER" id="PTHR40275">
    <property type="entry name" value="SSL7038 PROTEIN"/>
    <property type="match status" value="1"/>
</dbReference>
<sequence length="301" mass="32209">MNTIFMGGSRHVSRLPAEVKARIDNVVASGHQVIVGDANGADKAVQKHLFDRRYPNVTIFCSGDAPRNNVGAWRTRPVAVPKSVRGFQFHAAKDREMAQEADFGLMIWDGRSPGTVLNVLRLALAGKIAVLFDVPGRDVVNIKTADQLRLFLARCSQELLADLKARATADEWRLVENDLQPSLFAPADGAPADLAAGMADSGEPAPPPPSLDEPLALLNDALARGDATAAMIILGAIARDCGMSRIARETGLARESLYRSLDARGNPEFATVVKVLSSIGLRFEAKSGGVTFFPEPTRASG</sequence>
<dbReference type="NCBIfam" id="TIGR02684">
    <property type="entry name" value="dnstrm_HI1420"/>
    <property type="match status" value="1"/>
</dbReference>
<dbReference type="Pfam" id="PF21716">
    <property type="entry name" value="dnstrm_HI1420"/>
    <property type="match status" value="1"/>
</dbReference>
<comment type="caution">
    <text evidence="1">The sequence shown here is derived from an EMBL/GenBank/DDBJ whole genome shotgun (WGS) entry which is preliminary data.</text>
</comment>
<dbReference type="EMBL" id="VWPL01000007">
    <property type="protein sequence ID" value="KAA5602343.1"/>
    <property type="molecule type" value="Genomic_DNA"/>
</dbReference>
<dbReference type="PANTHER" id="PTHR40275:SF1">
    <property type="entry name" value="SSL7038 PROTEIN"/>
    <property type="match status" value="1"/>
</dbReference>
<proteinExistence type="predicted"/>